<evidence type="ECO:0000256" key="2">
    <source>
        <dbReference type="SAM" id="SignalP"/>
    </source>
</evidence>
<evidence type="ECO:0000256" key="1">
    <source>
        <dbReference type="SAM" id="MobiDB-lite"/>
    </source>
</evidence>
<evidence type="ECO:0000313" key="3">
    <source>
        <dbReference type="EMBL" id="KUH36942.1"/>
    </source>
</evidence>
<accession>A0A100Y3E0</accession>
<comment type="caution">
    <text evidence="3">The sequence shown here is derived from an EMBL/GenBank/DDBJ whole genome shotgun (WGS) entry which is preliminary data.</text>
</comment>
<keyword evidence="4" id="KW-1185">Reference proteome</keyword>
<dbReference type="PROSITE" id="PS51257">
    <property type="entry name" value="PROKAR_LIPOPROTEIN"/>
    <property type="match status" value="1"/>
</dbReference>
<feature type="region of interest" description="Disordered" evidence="1">
    <location>
        <begin position="25"/>
        <end position="121"/>
    </location>
</feature>
<feature type="signal peptide" evidence="2">
    <location>
        <begin position="1"/>
        <end position="25"/>
    </location>
</feature>
<dbReference type="RefSeq" id="WP_058943744.1">
    <property type="nucleotide sequence ID" value="NZ_LNSV01000059.1"/>
</dbReference>
<proteinExistence type="predicted"/>
<feature type="chain" id="PRO_5039604678" description="Serine/threonine protein kinase" evidence="2">
    <location>
        <begin position="26"/>
        <end position="121"/>
    </location>
</feature>
<keyword evidence="2" id="KW-0732">Signal</keyword>
<feature type="compositionally biased region" description="Pro residues" evidence="1">
    <location>
        <begin position="99"/>
        <end position="110"/>
    </location>
</feature>
<organism evidence="3 4">
    <name type="scientific">Streptomyces kanasensis</name>
    <dbReference type="NCBI Taxonomy" id="936756"/>
    <lineage>
        <taxon>Bacteria</taxon>
        <taxon>Bacillati</taxon>
        <taxon>Actinomycetota</taxon>
        <taxon>Actinomycetes</taxon>
        <taxon>Kitasatosporales</taxon>
        <taxon>Streptomycetaceae</taxon>
        <taxon>Streptomyces</taxon>
    </lineage>
</organism>
<dbReference type="AlphaFoldDB" id="A0A100Y3E0"/>
<sequence>MVDRVIGRAARAGVLVLVCVGGAAACGSSAEPGDPPASPSSSLLPESPTATPPGTPSSPYASRTGHYQVPQVPQPPTDRGATTTDPGVAPTQTIVSPDPKTPGPKTPGPESPGVEVPPDAP</sequence>
<evidence type="ECO:0008006" key="5">
    <source>
        <dbReference type="Google" id="ProtNLM"/>
    </source>
</evidence>
<dbReference type="EMBL" id="LNSV01000059">
    <property type="protein sequence ID" value="KUH36942.1"/>
    <property type="molecule type" value="Genomic_DNA"/>
</dbReference>
<dbReference type="Proteomes" id="UP000054011">
    <property type="component" value="Unassembled WGS sequence"/>
</dbReference>
<feature type="compositionally biased region" description="Low complexity" evidence="1">
    <location>
        <begin position="111"/>
        <end position="121"/>
    </location>
</feature>
<feature type="compositionally biased region" description="Low complexity" evidence="1">
    <location>
        <begin position="39"/>
        <end position="49"/>
    </location>
</feature>
<gene>
    <name evidence="3" type="ORF">ATE80_20725</name>
</gene>
<feature type="compositionally biased region" description="Polar residues" evidence="1">
    <location>
        <begin position="80"/>
        <end position="95"/>
    </location>
</feature>
<evidence type="ECO:0000313" key="4">
    <source>
        <dbReference type="Proteomes" id="UP000054011"/>
    </source>
</evidence>
<reference evidence="3 4" key="1">
    <citation type="submission" date="2015-11" db="EMBL/GenBank/DDBJ databases">
        <title>Genome-wide analysis reveals the secondary metabolome in Streptomyces kanasensis ZX01.</title>
        <authorList>
            <person name="Zhang G."/>
            <person name="Han L."/>
            <person name="Feng J."/>
            <person name="Zhang X."/>
        </authorList>
    </citation>
    <scope>NUCLEOTIDE SEQUENCE [LARGE SCALE GENOMIC DNA]</scope>
    <source>
        <strain evidence="3 4">ZX01</strain>
    </source>
</reference>
<protein>
    <recommendedName>
        <fullName evidence="5">Serine/threonine protein kinase</fullName>
    </recommendedName>
</protein>
<name>A0A100Y3E0_9ACTN</name>